<evidence type="ECO:0000256" key="9">
    <source>
        <dbReference type="ARBA" id="ARBA00022982"/>
    </source>
</evidence>
<keyword evidence="12 14" id="KW-0472">Membrane</keyword>
<evidence type="ECO:0000256" key="1">
    <source>
        <dbReference type="ARBA" id="ARBA00003195"/>
    </source>
</evidence>
<keyword evidence="9" id="KW-0249">Electron transport</keyword>
<evidence type="ECO:0000256" key="7">
    <source>
        <dbReference type="ARBA" id="ARBA00022692"/>
    </source>
</evidence>
<dbReference type="AlphaFoldDB" id="A0A0F7SP24"/>
<keyword evidence="15" id="KW-0830">Ubiquinone</keyword>
<evidence type="ECO:0000256" key="2">
    <source>
        <dbReference type="ARBA" id="ARBA00004298"/>
    </source>
</evidence>
<reference evidence="15" key="1">
    <citation type="submission" date="2014-08" db="EMBL/GenBank/DDBJ databases">
        <authorList>
            <person name="Sharma Rahul"/>
            <person name="Thines Marco"/>
        </authorList>
    </citation>
    <scope>NUCLEOTIDE SEQUENCE</scope>
</reference>
<feature type="transmembrane region" description="Helical" evidence="14">
    <location>
        <begin position="7"/>
        <end position="29"/>
    </location>
</feature>
<keyword evidence="5" id="KW-0813">Transport</keyword>
<evidence type="ECO:0000256" key="8">
    <source>
        <dbReference type="ARBA" id="ARBA00022792"/>
    </source>
</evidence>
<evidence type="ECO:0000256" key="4">
    <source>
        <dbReference type="ARBA" id="ARBA00016392"/>
    </source>
</evidence>
<evidence type="ECO:0000256" key="12">
    <source>
        <dbReference type="ARBA" id="ARBA00023136"/>
    </source>
</evidence>
<keyword evidence="7 14" id="KW-0812">Transmembrane</keyword>
<keyword evidence="11" id="KW-0496">Mitochondrion</keyword>
<evidence type="ECO:0000256" key="5">
    <source>
        <dbReference type="ARBA" id="ARBA00022448"/>
    </source>
</evidence>
<dbReference type="PANTHER" id="PTHR17098:SF2">
    <property type="entry name" value="NADH DEHYDROGENASE [UBIQUINONE] 1 ALPHA SUBCOMPLEX SUBUNIT 1"/>
    <property type="match status" value="1"/>
</dbReference>
<keyword evidence="10 14" id="KW-1133">Transmembrane helix</keyword>
<evidence type="ECO:0000256" key="14">
    <source>
        <dbReference type="SAM" id="Phobius"/>
    </source>
</evidence>
<evidence type="ECO:0000256" key="13">
    <source>
        <dbReference type="SAM" id="MobiDB-lite"/>
    </source>
</evidence>
<evidence type="ECO:0000256" key="11">
    <source>
        <dbReference type="ARBA" id="ARBA00023128"/>
    </source>
</evidence>
<protein>
    <recommendedName>
        <fullName evidence="4">NADH dehydrogenase [ubiquinone] 1 alpha subcomplex subunit 1</fullName>
    </recommendedName>
</protein>
<evidence type="ECO:0000313" key="15">
    <source>
        <dbReference type="EMBL" id="CDZ98767.1"/>
    </source>
</evidence>
<evidence type="ECO:0000256" key="10">
    <source>
        <dbReference type="ARBA" id="ARBA00022989"/>
    </source>
</evidence>
<evidence type="ECO:0000256" key="6">
    <source>
        <dbReference type="ARBA" id="ARBA00022660"/>
    </source>
</evidence>
<evidence type="ECO:0000256" key="3">
    <source>
        <dbReference type="ARBA" id="ARBA00009960"/>
    </source>
</evidence>
<keyword evidence="8" id="KW-0999">Mitochondrion inner membrane</keyword>
<organism evidence="15">
    <name type="scientific">Phaffia rhodozyma</name>
    <name type="common">Yeast</name>
    <name type="synonym">Xanthophyllomyces dendrorhous</name>
    <dbReference type="NCBI Taxonomy" id="264483"/>
    <lineage>
        <taxon>Eukaryota</taxon>
        <taxon>Fungi</taxon>
        <taxon>Dikarya</taxon>
        <taxon>Basidiomycota</taxon>
        <taxon>Agaricomycotina</taxon>
        <taxon>Tremellomycetes</taxon>
        <taxon>Cystofilobasidiales</taxon>
        <taxon>Mrakiaceae</taxon>
        <taxon>Phaffia</taxon>
    </lineage>
</organism>
<comment type="function">
    <text evidence="1">Accessory subunit of the mitochondrial membrane respiratory chain NADH dehydrogenase (Complex I), that is believed not to be involved in catalysis. Complex I functions in the transfer of electrons from NADH to the respiratory chain. The immediate electron acceptor for the enzyme is believed to be ubiquinone.</text>
</comment>
<keyword evidence="6" id="KW-0679">Respiratory chain</keyword>
<proteinExistence type="inferred from homology"/>
<dbReference type="Pfam" id="PF15879">
    <property type="entry name" value="MWFE"/>
    <property type="match status" value="1"/>
</dbReference>
<comment type="similarity">
    <text evidence="3">Belongs to the complex I NDUFA1 subunit family.</text>
</comment>
<dbReference type="InterPro" id="IPR017384">
    <property type="entry name" value="NADH_Ub_cplx-1_asu_su-1"/>
</dbReference>
<dbReference type="EMBL" id="LN483345">
    <property type="protein sequence ID" value="CDZ98767.1"/>
    <property type="molecule type" value="Genomic_DNA"/>
</dbReference>
<feature type="region of interest" description="Disordered" evidence="13">
    <location>
        <begin position="53"/>
        <end position="85"/>
    </location>
</feature>
<feature type="compositionally biased region" description="Basic and acidic residues" evidence="13">
    <location>
        <begin position="53"/>
        <end position="67"/>
    </location>
</feature>
<sequence length="85" mass="9972">MPVPWEMLIPFGLITAMFTVTGIGMETSFRWDEDWKPKRYLLDPWEIQMMERDRRLTGSKRGQRDDPIAPPNFDTSSIVDVRGKI</sequence>
<name>A0A0F7SP24_PHARH</name>
<dbReference type="GO" id="GO:0005743">
    <property type="term" value="C:mitochondrial inner membrane"/>
    <property type="evidence" value="ECO:0007669"/>
    <property type="project" value="UniProtKB-SubCell"/>
</dbReference>
<comment type="subcellular location">
    <subcellularLocation>
        <location evidence="2">Mitochondrion inner membrane</location>
        <topology evidence="2">Single-pass membrane protein</topology>
        <orientation evidence="2">Matrix side</orientation>
    </subcellularLocation>
</comment>
<dbReference type="PANTHER" id="PTHR17098">
    <property type="entry name" value="NADH-UBIQUINONE OXIDOREDUCTASE MWFE SUBUNIT"/>
    <property type="match status" value="1"/>
</dbReference>
<accession>A0A0F7SP24</accession>